<accession>A0A8T3C4H1</accession>
<proteinExistence type="predicted"/>
<dbReference type="Proteomes" id="UP000829196">
    <property type="component" value="Unassembled WGS sequence"/>
</dbReference>
<gene>
    <name evidence="1" type="ORF">KFK09_001308</name>
</gene>
<dbReference type="EMBL" id="JAGYWB010000002">
    <property type="protein sequence ID" value="KAI0528766.1"/>
    <property type="molecule type" value="Genomic_DNA"/>
</dbReference>
<name>A0A8T3C4H1_DENNO</name>
<protein>
    <submittedName>
        <fullName evidence="1">Uncharacterized protein</fullName>
    </submittedName>
</protein>
<evidence type="ECO:0000313" key="1">
    <source>
        <dbReference type="EMBL" id="KAI0528766.1"/>
    </source>
</evidence>
<dbReference type="SMR" id="A0A8T3C4H1"/>
<evidence type="ECO:0000313" key="2">
    <source>
        <dbReference type="Proteomes" id="UP000829196"/>
    </source>
</evidence>
<sequence length="94" mass="10807">MVEGRKRVATGEEHSLEALWAEHVNLTRQTGKLSVDFHRLFGEVHRELRLINACLDRNKIARTTLSATILAMRRGFMTGRERQQESHIHEASNS</sequence>
<keyword evidence="2" id="KW-1185">Reference proteome</keyword>
<organism evidence="1 2">
    <name type="scientific">Dendrobium nobile</name>
    <name type="common">Orchid</name>
    <dbReference type="NCBI Taxonomy" id="94219"/>
    <lineage>
        <taxon>Eukaryota</taxon>
        <taxon>Viridiplantae</taxon>
        <taxon>Streptophyta</taxon>
        <taxon>Embryophyta</taxon>
        <taxon>Tracheophyta</taxon>
        <taxon>Spermatophyta</taxon>
        <taxon>Magnoliopsida</taxon>
        <taxon>Liliopsida</taxon>
        <taxon>Asparagales</taxon>
        <taxon>Orchidaceae</taxon>
        <taxon>Epidendroideae</taxon>
        <taxon>Malaxideae</taxon>
        <taxon>Dendrobiinae</taxon>
        <taxon>Dendrobium</taxon>
    </lineage>
</organism>
<reference evidence="1" key="1">
    <citation type="journal article" date="2022" name="Front. Genet.">
        <title>Chromosome-Scale Assembly of the Dendrobium nobile Genome Provides Insights Into the Molecular Mechanism of the Biosynthesis of the Medicinal Active Ingredient of Dendrobium.</title>
        <authorList>
            <person name="Xu Q."/>
            <person name="Niu S.-C."/>
            <person name="Li K.-L."/>
            <person name="Zheng P.-J."/>
            <person name="Zhang X.-J."/>
            <person name="Jia Y."/>
            <person name="Liu Y."/>
            <person name="Niu Y.-X."/>
            <person name="Yu L.-H."/>
            <person name="Chen D.-F."/>
            <person name="Zhang G.-Q."/>
        </authorList>
    </citation>
    <scope>NUCLEOTIDE SEQUENCE</scope>
    <source>
        <tissue evidence="1">Leaf</tissue>
    </source>
</reference>
<comment type="caution">
    <text evidence="1">The sequence shown here is derived from an EMBL/GenBank/DDBJ whole genome shotgun (WGS) entry which is preliminary data.</text>
</comment>
<dbReference type="AlphaFoldDB" id="A0A8T3C4H1"/>